<dbReference type="Gene3D" id="1.10.530.10">
    <property type="match status" value="1"/>
</dbReference>
<feature type="region of interest" description="Disordered" evidence="1">
    <location>
        <begin position="273"/>
        <end position="298"/>
    </location>
</feature>
<feature type="compositionally biased region" description="Low complexity" evidence="1">
    <location>
        <begin position="369"/>
        <end position="386"/>
    </location>
</feature>
<sequence length="892" mass="99919">MNKKKITTMLLVVAAATSSLLLDNTNAFADNHSRNNKNNIRSFAAESSSHKGKVINVDTNLRVRKGPSTSDSIIGYLRNGQIFDILGRDGSWYKIKYEGKSGYIHKDYVKELNNDVEKGKVVNITSVLTLRKEASTKSKSIGYLRNGQTFDILGREGSWYKIKVDGKVGYVYGEYVKVIKENNSKPENKPSSKPENKSSSKPSESIKTGKVINITTSLTVRKDSSTKSKAIGYLKNGEKLQVVSKAGSWYKIKYKGGYGYVYDEYVKIVEENNSKPENKPSSKPENKPSSKPSESIKTGKVVNITSSLTVRKDSSTKSKAIGYLKNGEKLQVVSKVGSWYKIKYKGGYGYVYGEYVKIVEENNNKPENKPSSQPENKPSSKPSESIKTGKVVNITSSLTVRKDSSTKSKAIGYLKNGEKLQVVSKVGSWYKIKYKGDYGYVYGEYVKIVEENNNKPENKPSSKPENKPSEKPSNKFEGTGKVINITSNLRVRKGPGTNYGIAGYMVNGDTFDVLGKEGSWYKIKKGSLQGYVSEDYVKFYSKDEKPNNKPDSKPNVKPESTKKYGRVNVSSELRIREKPSTNSKIIGNLRNGEIVEILGEENGFYKIKDAGITGYSSKEYIKKVSEGDINNNITPDNGTSIHTNYHMSMSSYIKLQQKRVSSYSYDYFEKYINPNKASNIEQFLRLDEFRNVSVSKLNSYLSNSGILAGHAKGFVDACKKFDIDPIYFIAQSIHETGHGKSKLAMGVKITEIANPNKEIKNSKGELIGYEMIKLDKPVTVYNLFGIGAYDNSKAFPNRALILGTTYAYTHGWTSVDKAIEGAAKFVSDNYINSSTYKQNTLYKMRFIPNVDLIWHQYATTPWYAKEIGDLMHGMRGMYSGKNDFVYDMPKFN</sequence>
<keyword evidence="5" id="KW-1185">Reference proteome</keyword>
<feature type="region of interest" description="Disordered" evidence="1">
    <location>
        <begin position="183"/>
        <end position="206"/>
    </location>
</feature>
<dbReference type="Pfam" id="PF08239">
    <property type="entry name" value="SH3_3"/>
    <property type="match status" value="7"/>
</dbReference>
<evidence type="ECO:0000259" key="3">
    <source>
        <dbReference type="PROSITE" id="PS51781"/>
    </source>
</evidence>
<evidence type="ECO:0000313" key="5">
    <source>
        <dbReference type="Proteomes" id="UP000783390"/>
    </source>
</evidence>
<comment type="caution">
    <text evidence="4">The sequence shown here is derived from an EMBL/GenBank/DDBJ whole genome shotgun (WGS) entry which is preliminary data.</text>
</comment>
<feature type="domain" description="SH3b" evidence="3">
    <location>
        <begin position="562"/>
        <end position="625"/>
    </location>
</feature>
<feature type="compositionally biased region" description="Basic and acidic residues" evidence="1">
    <location>
        <begin position="183"/>
        <end position="198"/>
    </location>
</feature>
<evidence type="ECO:0000256" key="1">
    <source>
        <dbReference type="SAM" id="MobiDB-lite"/>
    </source>
</evidence>
<dbReference type="PANTHER" id="PTHR34408:SF1">
    <property type="entry name" value="GLYCOSYL HYDROLASE FAMILY 19 DOMAIN-CONTAINING PROTEIN HI_1415"/>
    <property type="match status" value="1"/>
</dbReference>
<feature type="domain" description="SH3b" evidence="3">
    <location>
        <begin position="50"/>
        <end position="113"/>
    </location>
</feature>
<feature type="region of interest" description="Disordered" evidence="1">
    <location>
        <begin position="363"/>
        <end position="388"/>
    </location>
</feature>
<feature type="chain" id="PRO_5045795626" evidence="2">
    <location>
        <begin position="30"/>
        <end position="892"/>
    </location>
</feature>
<evidence type="ECO:0000256" key="2">
    <source>
        <dbReference type="SAM" id="SignalP"/>
    </source>
</evidence>
<dbReference type="Gene3D" id="2.30.30.40">
    <property type="entry name" value="SH3 Domains"/>
    <property type="match status" value="7"/>
</dbReference>
<dbReference type="SMART" id="SM00047">
    <property type="entry name" value="LYZ2"/>
    <property type="match status" value="1"/>
</dbReference>
<feature type="compositionally biased region" description="Basic and acidic residues" evidence="1">
    <location>
        <begin position="542"/>
        <end position="562"/>
    </location>
</feature>
<name>A0ABS4EX64_9CLOT</name>
<dbReference type="Proteomes" id="UP000783390">
    <property type="component" value="Unassembled WGS sequence"/>
</dbReference>
<dbReference type="InterPro" id="IPR003646">
    <property type="entry name" value="SH3-like_bac-type"/>
</dbReference>
<reference evidence="4 5" key="1">
    <citation type="submission" date="2021-03" db="EMBL/GenBank/DDBJ databases">
        <title>Genomic Encyclopedia of Type Strains, Phase IV (KMG-IV): sequencing the most valuable type-strain genomes for metagenomic binning, comparative biology and taxonomic classification.</title>
        <authorList>
            <person name="Goeker M."/>
        </authorList>
    </citation>
    <scope>NUCLEOTIDE SEQUENCE [LARGE SCALE GENOMIC DNA]</scope>
    <source>
        <strain evidence="4 5">DSM 3984</strain>
    </source>
</reference>
<feature type="compositionally biased region" description="Basic and acidic residues" evidence="1">
    <location>
        <begin position="273"/>
        <end position="288"/>
    </location>
</feature>
<feature type="domain" description="SH3b" evidence="3">
    <location>
        <begin position="297"/>
        <end position="360"/>
    </location>
</feature>
<feature type="region of interest" description="Disordered" evidence="1">
    <location>
        <begin position="542"/>
        <end position="565"/>
    </location>
</feature>
<gene>
    <name evidence="4" type="ORF">J2Z53_000173</name>
</gene>
<dbReference type="Pfam" id="PF01832">
    <property type="entry name" value="Glucosaminidase"/>
    <property type="match status" value="1"/>
</dbReference>
<keyword evidence="2" id="KW-0732">Signal</keyword>
<organism evidence="4 5">
    <name type="scientific">Clostridium moniliforme</name>
    <dbReference type="NCBI Taxonomy" id="39489"/>
    <lineage>
        <taxon>Bacteria</taxon>
        <taxon>Bacillati</taxon>
        <taxon>Bacillota</taxon>
        <taxon>Clostridia</taxon>
        <taxon>Eubacteriales</taxon>
        <taxon>Clostridiaceae</taxon>
        <taxon>Clostridium</taxon>
    </lineage>
</organism>
<dbReference type="SMART" id="SM00287">
    <property type="entry name" value="SH3b"/>
    <property type="match status" value="7"/>
</dbReference>
<dbReference type="EMBL" id="JAGGJZ010000001">
    <property type="protein sequence ID" value="MBP1888594.1"/>
    <property type="molecule type" value="Genomic_DNA"/>
</dbReference>
<feature type="region of interest" description="Disordered" evidence="1">
    <location>
        <begin position="453"/>
        <end position="479"/>
    </location>
</feature>
<feature type="compositionally biased region" description="Basic and acidic residues" evidence="1">
    <location>
        <begin position="453"/>
        <end position="474"/>
    </location>
</feature>
<dbReference type="PROSITE" id="PS51781">
    <property type="entry name" value="SH3B"/>
    <property type="match status" value="6"/>
</dbReference>
<dbReference type="PANTHER" id="PTHR34408">
    <property type="entry name" value="FAMILY PROTEIN, PUTATIVE-RELATED"/>
    <property type="match status" value="1"/>
</dbReference>
<feature type="domain" description="SH3b" evidence="3">
    <location>
        <begin position="477"/>
        <end position="541"/>
    </location>
</feature>
<feature type="signal peptide" evidence="2">
    <location>
        <begin position="1"/>
        <end position="29"/>
    </location>
</feature>
<evidence type="ECO:0000313" key="4">
    <source>
        <dbReference type="EMBL" id="MBP1888594.1"/>
    </source>
</evidence>
<proteinExistence type="predicted"/>
<feature type="domain" description="SH3b" evidence="3">
    <location>
        <begin position="387"/>
        <end position="450"/>
    </location>
</feature>
<dbReference type="InterPro" id="IPR052354">
    <property type="entry name" value="Cell_Wall_Dynamics_Protein"/>
</dbReference>
<feature type="domain" description="SH3b" evidence="3">
    <location>
        <begin position="117"/>
        <end position="180"/>
    </location>
</feature>
<dbReference type="RefSeq" id="WP_209795331.1">
    <property type="nucleotide sequence ID" value="NZ_JAGGJZ010000001.1"/>
</dbReference>
<protein>
    <submittedName>
        <fullName evidence="4">Beta-N-acetylglucosaminidase/uncharacterized protein YraI</fullName>
    </submittedName>
</protein>
<dbReference type="InterPro" id="IPR002901">
    <property type="entry name" value="MGlyc_endo_b_GlcNAc-like_dom"/>
</dbReference>
<accession>A0ABS4EX64</accession>